<dbReference type="InterPro" id="IPR000210">
    <property type="entry name" value="BTB/POZ_dom"/>
</dbReference>
<evidence type="ECO:0000313" key="3">
    <source>
        <dbReference type="Proteomes" id="UP001209878"/>
    </source>
</evidence>
<evidence type="ECO:0000259" key="1">
    <source>
        <dbReference type="PROSITE" id="PS50097"/>
    </source>
</evidence>
<dbReference type="GO" id="GO:0005829">
    <property type="term" value="C:cytosol"/>
    <property type="evidence" value="ECO:0007669"/>
    <property type="project" value="TreeGrafter"/>
</dbReference>
<dbReference type="SUPFAM" id="SSF54695">
    <property type="entry name" value="POZ domain"/>
    <property type="match status" value="1"/>
</dbReference>
<dbReference type="GO" id="GO:0022008">
    <property type="term" value="P:neurogenesis"/>
    <property type="evidence" value="ECO:0007669"/>
    <property type="project" value="TreeGrafter"/>
</dbReference>
<dbReference type="PROSITE" id="PS50097">
    <property type="entry name" value="BTB"/>
    <property type="match status" value="1"/>
</dbReference>
<name>A0AAD9NKC9_RIDPI</name>
<protein>
    <recommendedName>
        <fullName evidence="1">BTB domain-containing protein</fullName>
    </recommendedName>
</protein>
<dbReference type="EMBL" id="JAODUO010000869">
    <property type="protein sequence ID" value="KAK2173512.1"/>
    <property type="molecule type" value="Genomic_DNA"/>
</dbReference>
<comment type="caution">
    <text evidence="2">The sequence shown here is derived from an EMBL/GenBank/DDBJ whole genome shotgun (WGS) entry which is preliminary data.</text>
</comment>
<dbReference type="Pfam" id="PF00651">
    <property type="entry name" value="BTB"/>
    <property type="match status" value="1"/>
</dbReference>
<reference evidence="2" key="1">
    <citation type="journal article" date="2023" name="Mol. Biol. Evol.">
        <title>Third-Generation Sequencing Reveals the Adaptive Role of the Epigenome in Three Deep-Sea Polychaetes.</title>
        <authorList>
            <person name="Perez M."/>
            <person name="Aroh O."/>
            <person name="Sun Y."/>
            <person name="Lan Y."/>
            <person name="Juniper S.K."/>
            <person name="Young C.R."/>
            <person name="Angers B."/>
            <person name="Qian P.Y."/>
        </authorList>
    </citation>
    <scope>NUCLEOTIDE SEQUENCE</scope>
    <source>
        <strain evidence="2">R07B-5</strain>
    </source>
</reference>
<dbReference type="Proteomes" id="UP001209878">
    <property type="component" value="Unassembled WGS sequence"/>
</dbReference>
<dbReference type="InterPro" id="IPR011705">
    <property type="entry name" value="BACK"/>
</dbReference>
<dbReference type="SMART" id="SM00225">
    <property type="entry name" value="BTB"/>
    <property type="match status" value="1"/>
</dbReference>
<dbReference type="Gene3D" id="3.30.710.10">
    <property type="entry name" value="Potassium Channel Kv1.1, Chain A"/>
    <property type="match status" value="1"/>
</dbReference>
<dbReference type="InterPro" id="IPR011333">
    <property type="entry name" value="SKP1/BTB/POZ_sf"/>
</dbReference>
<dbReference type="PANTHER" id="PTHR45774:SF4">
    <property type="entry name" value="AXUNDEAD, ISOFORM F"/>
    <property type="match status" value="1"/>
</dbReference>
<keyword evidence="3" id="KW-1185">Reference proteome</keyword>
<gene>
    <name evidence="2" type="ORF">NP493_870g01028</name>
</gene>
<proteinExistence type="predicted"/>
<dbReference type="Pfam" id="PF07707">
    <property type="entry name" value="BACK"/>
    <property type="match status" value="1"/>
</dbReference>
<accession>A0AAD9NKC9</accession>
<dbReference type="Gene3D" id="1.25.40.420">
    <property type="match status" value="1"/>
</dbReference>
<dbReference type="SMART" id="SM00875">
    <property type="entry name" value="BACK"/>
    <property type="match status" value="1"/>
</dbReference>
<dbReference type="PANTHER" id="PTHR45774">
    <property type="entry name" value="BTB/POZ DOMAIN-CONTAINING"/>
    <property type="match status" value="1"/>
</dbReference>
<dbReference type="AlphaFoldDB" id="A0AAD9NKC9"/>
<sequence length="443" mass="50015">MPLKVEPEDWQNSRGVLASNRYMLDNQIECDVQFVICTPDGARVFIPAHSYVLISRSPVFHAMLNGPLAENKKEIRICDVTPEAFNHLLGYLYCEETCLCLENVFCVLYVAKKYLVPALTRQCISFLVGVLSPDNVCTILDHSLLFEGEPLEHRCLQMVQRYSKRVFPSKAFCDISNDTLCKILQSECLSVPEVEVFRACVRWAETKCVMQEVDPTAQNKRAILGPALYLIHFPCVSLFDFSKTVAPSGLLTMQEENAIFRYLNGGISSDEILSKFPCTSREIVSFKCSAEYDGFARHSTAQGTAYEGRLQRSRWSLAVHCDHSIEIHELGFAGDLKGSVAIFQDGIRKLEVSCDSPVREIPLDDVVALDAGVFTIFSDEPFTYSGIYYYKKTTSPAPRLHSDNDTVSFDVRDFSAMCIVEYFNFTLTNELYFVENYFLGDVA</sequence>
<feature type="domain" description="BTB" evidence="1">
    <location>
        <begin position="30"/>
        <end position="93"/>
    </location>
</feature>
<organism evidence="2 3">
    <name type="scientific">Ridgeia piscesae</name>
    <name type="common">Tubeworm</name>
    <dbReference type="NCBI Taxonomy" id="27915"/>
    <lineage>
        <taxon>Eukaryota</taxon>
        <taxon>Metazoa</taxon>
        <taxon>Spiralia</taxon>
        <taxon>Lophotrochozoa</taxon>
        <taxon>Annelida</taxon>
        <taxon>Polychaeta</taxon>
        <taxon>Sedentaria</taxon>
        <taxon>Canalipalpata</taxon>
        <taxon>Sabellida</taxon>
        <taxon>Siboglinidae</taxon>
        <taxon>Ridgeia</taxon>
    </lineage>
</organism>
<evidence type="ECO:0000313" key="2">
    <source>
        <dbReference type="EMBL" id="KAK2173512.1"/>
    </source>
</evidence>